<dbReference type="RefSeq" id="WP_041500951.1">
    <property type="nucleotide sequence ID" value="NZ_BJDV01000003.1"/>
</dbReference>
<dbReference type="AlphaFoldDB" id="A0A0K2LF70"/>
<name>A0A0K2LF70_9LACO</name>
<organism evidence="2 3">
    <name type="scientific">Companilactobacillus heilongjiangensis</name>
    <dbReference type="NCBI Taxonomy" id="1074467"/>
    <lineage>
        <taxon>Bacteria</taxon>
        <taxon>Bacillati</taxon>
        <taxon>Bacillota</taxon>
        <taxon>Bacilli</taxon>
        <taxon>Lactobacillales</taxon>
        <taxon>Lactobacillaceae</taxon>
        <taxon>Companilactobacillus</taxon>
    </lineage>
</organism>
<accession>A0A0K2LF70</accession>
<evidence type="ECO:0000256" key="1">
    <source>
        <dbReference type="SAM" id="Phobius"/>
    </source>
</evidence>
<feature type="transmembrane region" description="Helical" evidence="1">
    <location>
        <begin position="6"/>
        <end position="21"/>
    </location>
</feature>
<reference evidence="2 3" key="1">
    <citation type="submission" date="2015-08" db="EMBL/GenBank/DDBJ databases">
        <title>Genomic sequence of Lactobacillus heilongjiangensis DSM 28069, isolated from Chinese traditional pickle.</title>
        <authorList>
            <person name="Jiang X."/>
            <person name="Zheng B."/>
            <person name="Cheng H."/>
        </authorList>
    </citation>
    <scope>NUCLEOTIDE SEQUENCE [LARGE SCALE GENOMIC DNA]</scope>
    <source>
        <strain evidence="2 3">DSM 28069</strain>
    </source>
</reference>
<feature type="transmembrane region" description="Helical" evidence="1">
    <location>
        <begin position="41"/>
        <end position="62"/>
    </location>
</feature>
<sequence length="65" mass="7519">MSDLIALVALIMGGTQIFLVIKSFNQIRREPKNKFPKIERLLLVFGSTFGMVLIFLSFDIIFKWI</sequence>
<proteinExistence type="predicted"/>
<dbReference type="EMBL" id="CP012559">
    <property type="protein sequence ID" value="ALB29920.1"/>
    <property type="molecule type" value="Genomic_DNA"/>
</dbReference>
<evidence type="ECO:0000313" key="3">
    <source>
        <dbReference type="Proteomes" id="UP000061546"/>
    </source>
</evidence>
<keyword evidence="3" id="KW-1185">Reference proteome</keyword>
<keyword evidence="1" id="KW-0812">Transmembrane</keyword>
<keyword evidence="1" id="KW-1133">Transmembrane helix</keyword>
<dbReference type="KEGG" id="lhi:JP39_11445"/>
<evidence type="ECO:0000313" key="2">
    <source>
        <dbReference type="EMBL" id="ALB29920.1"/>
    </source>
</evidence>
<protein>
    <submittedName>
        <fullName evidence="2">Uncharacterized protein</fullName>
    </submittedName>
</protein>
<gene>
    <name evidence="2" type="ORF">JP39_11445</name>
</gene>
<keyword evidence="1" id="KW-0472">Membrane</keyword>
<dbReference type="Proteomes" id="UP000061546">
    <property type="component" value="Chromosome"/>
</dbReference>